<proteinExistence type="predicted"/>
<keyword evidence="2" id="KW-1185">Reference proteome</keyword>
<reference evidence="1 2" key="1">
    <citation type="submission" date="2018-12" db="EMBL/GenBank/DDBJ databases">
        <title>Characterization of a novel siphovirus infacting Bacillus anthracis.</title>
        <authorList>
            <person name="Hu X."/>
            <person name="Wan X."/>
            <person name="Geng P."/>
            <person name="Yuan Z."/>
        </authorList>
    </citation>
    <scope>NUCLEOTIDE SEQUENCE [LARGE SCALE GENOMIC DNA]</scope>
</reference>
<dbReference type="EMBL" id="MK288021">
    <property type="protein sequence ID" value="AZU98993.1"/>
    <property type="molecule type" value="Genomic_DNA"/>
</dbReference>
<accession>A0A3T0IHT0</accession>
<evidence type="ECO:0000313" key="2">
    <source>
        <dbReference type="Proteomes" id="UP000287896"/>
    </source>
</evidence>
<evidence type="ECO:0000313" key="1">
    <source>
        <dbReference type="EMBL" id="AZU98993.1"/>
    </source>
</evidence>
<dbReference type="Proteomes" id="UP000287896">
    <property type="component" value="Segment"/>
</dbReference>
<sequence>MKNLTQEQQELALQYAVAFLEQEIEVHETRRNTAHGKDKEAIQARLDEMYKELNLFTNA</sequence>
<gene>
    <name evidence="1" type="ORF">pW2_187</name>
</gene>
<organism evidence="1 2">
    <name type="scientific">Bacillus phage pW2</name>
    <dbReference type="NCBI Taxonomy" id="2500559"/>
    <lineage>
        <taxon>Viruses</taxon>
        <taxon>Duplodnaviria</taxon>
        <taxon>Heunggongvirae</taxon>
        <taxon>Uroviricota</taxon>
        <taxon>Caudoviricetes</taxon>
        <taxon>Joanripponvirinae</taxon>
        <taxon>Sophritavirus</taxon>
        <taxon>Sophritavirus pW2</taxon>
    </lineage>
</organism>
<protein>
    <submittedName>
        <fullName evidence="1">Uncharacterized protein</fullName>
    </submittedName>
</protein>
<name>A0A3T0IHT0_9CAUD</name>